<dbReference type="AlphaFoldDB" id="A0A7S0F1H0"/>
<name>A0A7S0F1H0_9CRYP</name>
<dbReference type="Pfam" id="PF00271">
    <property type="entry name" value="Helicase_C"/>
    <property type="match status" value="1"/>
</dbReference>
<dbReference type="GO" id="GO:0009507">
    <property type="term" value="C:chloroplast"/>
    <property type="evidence" value="ECO:0007669"/>
    <property type="project" value="UniProtKB-SubCell"/>
</dbReference>
<dbReference type="EMBL" id="HBEO01028149">
    <property type="protein sequence ID" value="CAD8499937.1"/>
    <property type="molecule type" value="Transcribed_RNA"/>
</dbReference>
<keyword evidence="2" id="KW-0547">Nucleotide-binding</keyword>
<keyword evidence="3" id="KW-0378">Hydrolase</keyword>
<evidence type="ECO:0008006" key="9">
    <source>
        <dbReference type="Google" id="ProtNLM"/>
    </source>
</evidence>
<dbReference type="InterPro" id="IPR027417">
    <property type="entry name" value="P-loop_NTPase"/>
</dbReference>
<dbReference type="PANTHER" id="PTHR47959:SF1">
    <property type="entry name" value="ATP-DEPENDENT RNA HELICASE DBPA"/>
    <property type="match status" value="1"/>
</dbReference>
<dbReference type="PROSITE" id="PS51192">
    <property type="entry name" value="HELICASE_ATP_BIND_1"/>
    <property type="match status" value="1"/>
</dbReference>
<dbReference type="GO" id="GO:0003676">
    <property type="term" value="F:nucleic acid binding"/>
    <property type="evidence" value="ECO:0007669"/>
    <property type="project" value="InterPro"/>
</dbReference>
<dbReference type="SMART" id="SM00487">
    <property type="entry name" value="DEXDc"/>
    <property type="match status" value="1"/>
</dbReference>
<evidence type="ECO:0000256" key="4">
    <source>
        <dbReference type="ARBA" id="ARBA00022806"/>
    </source>
</evidence>
<evidence type="ECO:0000259" key="6">
    <source>
        <dbReference type="PROSITE" id="PS51192"/>
    </source>
</evidence>
<protein>
    <recommendedName>
        <fullName evidence="9">RNA helicase</fullName>
    </recommendedName>
</protein>
<dbReference type="GO" id="GO:0005524">
    <property type="term" value="F:ATP binding"/>
    <property type="evidence" value="ECO:0007669"/>
    <property type="project" value="UniProtKB-KW"/>
</dbReference>
<dbReference type="SUPFAM" id="SSF52540">
    <property type="entry name" value="P-loop containing nucleoside triphosphate hydrolases"/>
    <property type="match status" value="1"/>
</dbReference>
<evidence type="ECO:0000256" key="2">
    <source>
        <dbReference type="ARBA" id="ARBA00022741"/>
    </source>
</evidence>
<dbReference type="SMART" id="SM00490">
    <property type="entry name" value="HELICc"/>
    <property type="match status" value="1"/>
</dbReference>
<dbReference type="GO" id="GO:0003724">
    <property type="term" value="F:RNA helicase activity"/>
    <property type="evidence" value="ECO:0007669"/>
    <property type="project" value="TreeGrafter"/>
</dbReference>
<dbReference type="InterPro" id="IPR050079">
    <property type="entry name" value="DEAD_box_RNA_helicase"/>
</dbReference>
<dbReference type="Pfam" id="PF00270">
    <property type="entry name" value="DEAD"/>
    <property type="match status" value="1"/>
</dbReference>
<dbReference type="InterPro" id="IPR014001">
    <property type="entry name" value="Helicase_ATP-bd"/>
</dbReference>
<proteinExistence type="predicted"/>
<dbReference type="GO" id="GO:0016787">
    <property type="term" value="F:hydrolase activity"/>
    <property type="evidence" value="ECO:0007669"/>
    <property type="project" value="UniProtKB-KW"/>
</dbReference>
<dbReference type="GO" id="GO:0005829">
    <property type="term" value="C:cytosol"/>
    <property type="evidence" value="ECO:0007669"/>
    <property type="project" value="TreeGrafter"/>
</dbReference>
<keyword evidence="4" id="KW-0347">Helicase</keyword>
<evidence type="ECO:0000256" key="1">
    <source>
        <dbReference type="ARBA" id="ARBA00004229"/>
    </source>
</evidence>
<dbReference type="InterPro" id="IPR001650">
    <property type="entry name" value="Helicase_C-like"/>
</dbReference>
<keyword evidence="5" id="KW-0067">ATP-binding</keyword>
<evidence type="ECO:0000256" key="5">
    <source>
        <dbReference type="ARBA" id="ARBA00022840"/>
    </source>
</evidence>
<evidence type="ECO:0000256" key="3">
    <source>
        <dbReference type="ARBA" id="ARBA00022801"/>
    </source>
</evidence>
<dbReference type="Gene3D" id="3.40.50.300">
    <property type="entry name" value="P-loop containing nucleotide triphosphate hydrolases"/>
    <property type="match status" value="2"/>
</dbReference>
<dbReference type="CDD" id="cd18787">
    <property type="entry name" value="SF2_C_DEAD"/>
    <property type="match status" value="1"/>
</dbReference>
<feature type="domain" description="Helicase ATP-binding" evidence="6">
    <location>
        <begin position="1"/>
        <end position="171"/>
    </location>
</feature>
<accession>A0A7S0F1H0</accession>
<dbReference type="PROSITE" id="PS51194">
    <property type="entry name" value="HELICASE_CTER"/>
    <property type="match status" value="1"/>
</dbReference>
<evidence type="ECO:0000259" key="7">
    <source>
        <dbReference type="PROSITE" id="PS51194"/>
    </source>
</evidence>
<reference evidence="8" key="1">
    <citation type="submission" date="2021-01" db="EMBL/GenBank/DDBJ databases">
        <authorList>
            <person name="Corre E."/>
            <person name="Pelletier E."/>
            <person name="Niang G."/>
            <person name="Scheremetjew M."/>
            <person name="Finn R."/>
            <person name="Kale V."/>
            <person name="Holt S."/>
            <person name="Cochrane G."/>
            <person name="Meng A."/>
            <person name="Brown T."/>
            <person name="Cohen L."/>
        </authorList>
    </citation>
    <scope>NUCLEOTIDE SEQUENCE</scope>
    <source>
        <strain evidence="8">CCMP325</strain>
    </source>
</reference>
<sequence>MGLDLIVQAKSGTGKTCVFAVILLQTISSTISSVQALVLAPTRELAYQTRDVIRSVARFMSGVGCEAFVGGLPTEKDIAKLKHSGGSLQVVAGTPGRLRALVEAKHLDLSALRQLVLDEVDVLLEEEGMRPQVEFFFKASPRRKQILAVSATFTDELLEYLHARLSHPQVVNVIRANVALKGVKQFVESLASPPDSSDFNAKMEQRMTGLVRVLESTSFHQCIVFTNSRTLGQRVCLLLERLGFPSSFTCGDLPQPERLRALDKLRNFEIRVLVSSDVSARGIDVDRINMVVNLELPSSSETYLHRIGRTGRFGTYGVAVTITVGEEEKQRLEAMSKSLSIKIDPRPDVIPAEFYDFDIVDEEEKRKLELMNSKRAEQSHKNVRKEISRLGRTKSNAAREARVLLGFDQGRDLGSLLPGTPVLVRRQQGAVRGVIVQEGAEAGEFLVRLMADSMHHEIRVDIADICR</sequence>
<feature type="domain" description="Helicase C-terminal" evidence="7">
    <location>
        <begin position="209"/>
        <end position="358"/>
    </location>
</feature>
<gene>
    <name evidence="8" type="ORF">HPHI1048_LOCUS19055</name>
</gene>
<dbReference type="InterPro" id="IPR011545">
    <property type="entry name" value="DEAD/DEAH_box_helicase_dom"/>
</dbReference>
<comment type="subcellular location">
    <subcellularLocation>
        <location evidence="1">Plastid</location>
        <location evidence="1">Chloroplast</location>
    </subcellularLocation>
</comment>
<organism evidence="8">
    <name type="scientific">Hanusia phi</name>
    <dbReference type="NCBI Taxonomy" id="3032"/>
    <lineage>
        <taxon>Eukaryota</taxon>
        <taxon>Cryptophyceae</taxon>
        <taxon>Pyrenomonadales</taxon>
        <taxon>Geminigeraceae</taxon>
        <taxon>Hanusia</taxon>
    </lineage>
</organism>
<dbReference type="PANTHER" id="PTHR47959">
    <property type="entry name" value="ATP-DEPENDENT RNA HELICASE RHLE-RELATED"/>
    <property type="match status" value="1"/>
</dbReference>
<evidence type="ECO:0000313" key="8">
    <source>
        <dbReference type="EMBL" id="CAD8499937.1"/>
    </source>
</evidence>